<evidence type="ECO:0000256" key="1">
    <source>
        <dbReference type="ARBA" id="ARBA00022603"/>
    </source>
</evidence>
<evidence type="ECO:0000313" key="4">
    <source>
        <dbReference type="EMBL" id="OGF20408.1"/>
    </source>
</evidence>
<evidence type="ECO:0000256" key="2">
    <source>
        <dbReference type="ARBA" id="ARBA00022679"/>
    </source>
</evidence>
<dbReference type="PANTHER" id="PTHR44942:SF4">
    <property type="entry name" value="METHYLTRANSFERASE TYPE 11 DOMAIN-CONTAINING PROTEIN"/>
    <property type="match status" value="1"/>
</dbReference>
<dbReference type="Pfam" id="PF13847">
    <property type="entry name" value="Methyltransf_31"/>
    <property type="match status" value="1"/>
</dbReference>
<sequence>MIELLDLKEIGTRLRKVDHHLVALLAQRMKLSLQVEEWKNKHGQAIIRPEIEDQRLADVREWAKEGGLNPNFAYSILYFVMKESCSVQIEQMQNPEREVDPATDEERYRKLKNNLLALTEKIAPVYDHIYGKSFFATRAYLEFEERMLTREIGLLRNKNAALDLGCATGKMTFKLAPHFKNIIGIDISPTMINIAKRKIPAMDSRNIEFKIADLEAGIPCGDKSVEFVNMNLGTASDISNIQALLQEIGRILIPSGKFILSFYNSKALFYKWFIPFDIFLLHAKLLYKNIKNNKIHI</sequence>
<dbReference type="InterPro" id="IPR036263">
    <property type="entry name" value="Chorismate_II_sf"/>
</dbReference>
<evidence type="ECO:0000313" key="5">
    <source>
        <dbReference type="Proteomes" id="UP000178323"/>
    </source>
</evidence>
<dbReference type="Gene3D" id="3.40.50.150">
    <property type="entry name" value="Vaccinia Virus protein VP39"/>
    <property type="match status" value="1"/>
</dbReference>
<dbReference type="Gene3D" id="1.20.59.10">
    <property type="entry name" value="Chorismate mutase"/>
    <property type="match status" value="1"/>
</dbReference>
<dbReference type="PROSITE" id="PS51168">
    <property type="entry name" value="CHORISMATE_MUT_2"/>
    <property type="match status" value="1"/>
</dbReference>
<keyword evidence="1" id="KW-0489">Methyltransferase</keyword>
<dbReference type="SUPFAM" id="SSF48600">
    <property type="entry name" value="Chorismate mutase II"/>
    <property type="match status" value="1"/>
</dbReference>
<evidence type="ECO:0000259" key="3">
    <source>
        <dbReference type="PROSITE" id="PS51168"/>
    </source>
</evidence>
<dbReference type="InterPro" id="IPR029063">
    <property type="entry name" value="SAM-dependent_MTases_sf"/>
</dbReference>
<dbReference type="GO" id="GO:0008168">
    <property type="term" value="F:methyltransferase activity"/>
    <property type="evidence" value="ECO:0007669"/>
    <property type="project" value="UniProtKB-KW"/>
</dbReference>
<feature type="domain" description="Chorismate mutase" evidence="3">
    <location>
        <begin position="1"/>
        <end position="92"/>
    </location>
</feature>
<comment type="caution">
    <text evidence="4">The sequence shown here is derived from an EMBL/GenBank/DDBJ whole genome shotgun (WGS) entry which is preliminary data.</text>
</comment>
<dbReference type="SMART" id="SM00830">
    <property type="entry name" value="CM_2"/>
    <property type="match status" value="1"/>
</dbReference>
<dbReference type="InterPro" id="IPR051052">
    <property type="entry name" value="Diverse_substrate_MTase"/>
</dbReference>
<proteinExistence type="predicted"/>
<dbReference type="CDD" id="cd02440">
    <property type="entry name" value="AdoMet_MTases"/>
    <property type="match status" value="1"/>
</dbReference>
<dbReference type="STRING" id="1797985.A2Y83_01500"/>
<dbReference type="Proteomes" id="UP000178323">
    <property type="component" value="Unassembled WGS sequence"/>
</dbReference>
<dbReference type="PANTHER" id="PTHR44942">
    <property type="entry name" value="METHYLTRANSF_11 DOMAIN-CONTAINING PROTEIN"/>
    <property type="match status" value="1"/>
</dbReference>
<dbReference type="SUPFAM" id="SSF53335">
    <property type="entry name" value="S-adenosyl-L-methionine-dependent methyltransferases"/>
    <property type="match status" value="1"/>
</dbReference>
<dbReference type="InterPro" id="IPR002701">
    <property type="entry name" value="CM_II_prokaryot"/>
</dbReference>
<dbReference type="EMBL" id="MFFS01000088">
    <property type="protein sequence ID" value="OGF20408.1"/>
    <property type="molecule type" value="Genomic_DNA"/>
</dbReference>
<dbReference type="AlphaFoldDB" id="A0A1F5S147"/>
<name>A0A1F5S147_9BACT</name>
<dbReference type="GO" id="GO:0004106">
    <property type="term" value="F:chorismate mutase activity"/>
    <property type="evidence" value="ECO:0007669"/>
    <property type="project" value="InterPro"/>
</dbReference>
<keyword evidence="2" id="KW-0808">Transferase</keyword>
<dbReference type="GO" id="GO:0032259">
    <property type="term" value="P:methylation"/>
    <property type="evidence" value="ECO:0007669"/>
    <property type="project" value="UniProtKB-KW"/>
</dbReference>
<dbReference type="InterPro" id="IPR025714">
    <property type="entry name" value="Methyltranfer_dom"/>
</dbReference>
<gene>
    <name evidence="4" type="ORF">A2Y83_01500</name>
</gene>
<dbReference type="Pfam" id="PF01817">
    <property type="entry name" value="CM_2"/>
    <property type="match status" value="1"/>
</dbReference>
<organism evidence="4 5">
    <name type="scientific">Candidatus Falkowbacteria bacterium RBG_13_39_14</name>
    <dbReference type="NCBI Taxonomy" id="1797985"/>
    <lineage>
        <taxon>Bacteria</taxon>
        <taxon>Candidatus Falkowiibacteriota</taxon>
    </lineage>
</organism>
<accession>A0A1F5S147</accession>
<reference evidence="4 5" key="1">
    <citation type="journal article" date="2016" name="Nat. Commun.">
        <title>Thousands of microbial genomes shed light on interconnected biogeochemical processes in an aquifer system.</title>
        <authorList>
            <person name="Anantharaman K."/>
            <person name="Brown C.T."/>
            <person name="Hug L.A."/>
            <person name="Sharon I."/>
            <person name="Castelle C.J."/>
            <person name="Probst A.J."/>
            <person name="Thomas B.C."/>
            <person name="Singh A."/>
            <person name="Wilkins M.J."/>
            <person name="Karaoz U."/>
            <person name="Brodie E.L."/>
            <person name="Williams K.H."/>
            <person name="Hubbard S.S."/>
            <person name="Banfield J.F."/>
        </authorList>
    </citation>
    <scope>NUCLEOTIDE SEQUENCE [LARGE SCALE GENOMIC DNA]</scope>
</reference>
<dbReference type="GO" id="GO:0046417">
    <property type="term" value="P:chorismate metabolic process"/>
    <property type="evidence" value="ECO:0007669"/>
    <property type="project" value="InterPro"/>
</dbReference>
<protein>
    <recommendedName>
        <fullName evidence="3">Chorismate mutase domain-containing protein</fullName>
    </recommendedName>
</protein>
<dbReference type="InterPro" id="IPR036979">
    <property type="entry name" value="CM_dom_sf"/>
</dbReference>